<sequence>MRSSLWPFAASCDYVGDVLEIHPVCGVNEISEKSEKAAVGSLGMTLEPHAYKSIIGGIERESFENSFSKQNQIPKKQERNDYREAPGQLLGH</sequence>
<comment type="caution">
    <text evidence="1">The sequence shown here is derived from an EMBL/GenBank/DDBJ whole genome shotgun (WGS) entry which is preliminary data.</text>
</comment>
<accession>A0ACC0NUJ2</accession>
<dbReference type="Proteomes" id="UP001062846">
    <property type="component" value="Chromosome 5"/>
</dbReference>
<keyword evidence="2" id="KW-1185">Reference proteome</keyword>
<name>A0ACC0NUJ2_RHOML</name>
<organism evidence="1 2">
    <name type="scientific">Rhododendron molle</name>
    <name type="common">Chinese azalea</name>
    <name type="synonym">Azalea mollis</name>
    <dbReference type="NCBI Taxonomy" id="49168"/>
    <lineage>
        <taxon>Eukaryota</taxon>
        <taxon>Viridiplantae</taxon>
        <taxon>Streptophyta</taxon>
        <taxon>Embryophyta</taxon>
        <taxon>Tracheophyta</taxon>
        <taxon>Spermatophyta</taxon>
        <taxon>Magnoliopsida</taxon>
        <taxon>eudicotyledons</taxon>
        <taxon>Gunneridae</taxon>
        <taxon>Pentapetalae</taxon>
        <taxon>asterids</taxon>
        <taxon>Ericales</taxon>
        <taxon>Ericaceae</taxon>
        <taxon>Ericoideae</taxon>
        <taxon>Rhodoreae</taxon>
        <taxon>Rhododendron</taxon>
    </lineage>
</organism>
<evidence type="ECO:0000313" key="2">
    <source>
        <dbReference type="Proteomes" id="UP001062846"/>
    </source>
</evidence>
<gene>
    <name evidence="1" type="ORF">RHMOL_Rhmol05G0252500</name>
</gene>
<proteinExistence type="predicted"/>
<reference evidence="1" key="1">
    <citation type="submission" date="2022-02" db="EMBL/GenBank/DDBJ databases">
        <title>Plant Genome Project.</title>
        <authorList>
            <person name="Zhang R.-G."/>
        </authorList>
    </citation>
    <scope>NUCLEOTIDE SEQUENCE</scope>
    <source>
        <strain evidence="1">AT1</strain>
    </source>
</reference>
<protein>
    <submittedName>
        <fullName evidence="1">Uncharacterized protein</fullName>
    </submittedName>
</protein>
<dbReference type="EMBL" id="CM046392">
    <property type="protein sequence ID" value="KAI8556427.1"/>
    <property type="molecule type" value="Genomic_DNA"/>
</dbReference>
<evidence type="ECO:0000313" key="1">
    <source>
        <dbReference type="EMBL" id="KAI8556427.1"/>
    </source>
</evidence>